<comment type="subcellular location">
    <subcellularLocation>
        <location evidence="1">Cytoplasm</location>
    </subcellularLocation>
</comment>
<dbReference type="InterPro" id="IPR000048">
    <property type="entry name" value="IQ_motif_EF-hand-BS"/>
</dbReference>
<dbReference type="InterPro" id="IPR038185">
    <property type="entry name" value="MyTH4_dom_sf"/>
</dbReference>
<name>A0A6J8CJI2_MYTCO</name>
<dbReference type="Gene3D" id="1.20.80.10">
    <property type="match status" value="2"/>
</dbReference>
<keyword evidence="7 10" id="KW-0518">Myosin</keyword>
<dbReference type="Gene3D" id="3.40.850.10">
    <property type="entry name" value="Kinesin motor domain"/>
    <property type="match status" value="1"/>
</dbReference>
<keyword evidence="5 10" id="KW-0547">Nucleotide-binding</keyword>
<dbReference type="SMART" id="SM00139">
    <property type="entry name" value="MyTH4"/>
    <property type="match status" value="2"/>
</dbReference>
<dbReference type="InterPro" id="IPR019749">
    <property type="entry name" value="Band_41_domain"/>
</dbReference>
<sequence>MSSALGGPGMSHRGARPEDGVRDMIIISDIDENGININLKTRYKEDKIYTFTGSILVAVNPYKQLLIYEQKDIEEYSGKKISQVEPHVFAVSEEAFQNLKNSGVNQSCIISGESGAGKTETTKFILQYLCSVTNHTSFWVEQQILEANTVLEAFGNAKTVRNDNSSRFGKFMQVCFDDSSQIKGCIVQDYLLEQSRITFQSKNERNYHVFYQFIAGADASAEFREQFFVQPINTYFYLNQSGCTTLNGVNDTKMFDRLRLAMNVLKIPDQMVDGIFSVISAILHLGNLTFEDVEGEKSDLTSKDKEILDMICMLLGFEAEPLTDSLLYRQIQVRGTVTSIPFKVQEASENRHAMAKALYSRSFAWLVDAINKCTNPGQHESRFLGVLDIFGFENFEINSFEQLCINYTNEKLHRFFNHYVFAIEQEIYKEEEIEFAHITFTDNSPCLELIEKSPRCILKSVDEECRFPQGTDKSYITKQHEAFESHPCYIKGDRRMWEVEFGIQHYAGAVTYKVQGFLDKNKDTQQDMLFEMMHNSVNVFVQDLTRFQDLLGVKLEDMGGRQTISRTTSKKPTVGDTFKHQLNALVDILTTTNPWYVRCLKSNTDKKANVYNDKEVLTQLSYSGMLDIIRIKREGYPIHVPHKKQNWFQKIEIQGNIFMRNSVFEPLEERRFVFVTKKAILIQRRWKGFACRHKFLRMREAVMILQAYFRACRSRLLFKRQRRSAVVIQRHVRGFLARKLAARLKEQKRKEEERKRKEELEREKRDREKEAADNEAIEKMIKSSQAELDSLTNLIGSMWTQYKPHAAPTNLDLDDMFSFLVQEENNLNSAKSSNQVLDDIYKQFEDLGDKLEEDMETEDVLNDLDRSIEEGEDPLPPPPMMNASSEGLDENIPLPPPPPPGSVDKSSPPRPPSASLKPPHPPNSDSYDENMAEIAGMEDFLNQFETAADELMGSNTGVPPPPPPPGGAGIPPPPPPPPPGPGGVPPPPPPPGAGNINRPLPPRPTSVAVPPVLPPPPTIPAPPLPDHINQESKTPTAIESLSPTIEKNLHNLMNFDMESQPEMNGHAVPVKDLGEDEHVYYDILEYAEKYFNDHPKEVGGTIMKSLRKRPGSGEKGYLTKEEMLKFCKNGNIPTSHVHIHDLESVHLACTSFKDITKYIKDESKDDVLKVVQNYVGAGIQHVELRDEIYCQMIRQCTDCPEQNYQVQAWSLMCLITASFSPSKNLHKYLLSFVKKNCSDSIIGKYSLQCHKHLTMPRAKARNLPPSTAEIMSMQMLSPLICKVYFMDGKTKAISMMPIDTAAEVLDSVARKIGLRSVEGWALFEMTSDYERYIRGYEYIADVLTQWELQERKSAQLSKYDTVSKKGPKMALGGSDARLIFRKRVYKHIKDIPNDPVEYQLLYAECVAKVVKDEFPVSDKVALQLAGLQARVTFGQYEEGKDFRYKEAEQFLSKRILAMPGRDWNEEVAASHSHYGKGKTELEAQVWYLTAVRQFPLYGCTLFPIVHKGLWSHTGDALIAINMDGIKFIKARDKNVINQFNYTEIESITIDPNDNYVTLELKNTAEVNCQQRCFMFETECKEDIGSLIASYSPNHASWLNPEYESLKKKSKMTDEEKLKLYEEIVRCRRALSDSRLLQKPSGHGNPGFLRQSIRRLTKSKMERIRKSTIGGGSGNFDDSYWSYSKSCIKHPLTVSLTDPQMEEKAIRMFHCILMYCGVEEAGKGDEKPDLMSLVQSLMNTCLDNDQLCNEFYLQLAKQTTDHPDPNSQVNKRNWQLMAVTTSCTFPSNTRVQKYIQCHLRKCSLDAASEEGRYARFCHKCFNRTLEHRKRKFPPSRKEIKCLIDRRQIYDRVYFMNGENRSIEFDSAATCEEVIKTVKAKIGMRSDADCFALYEQIGGSDFYDIKERCMNLDEKLSDTLSKWERLSRGAVRDNRLIFKKRLFISPYINPLDPVECDLVFHQLIEDMFEQRVPLTVEDAVHLCALKIQSEMDELKTADIDYSSVVRILPRSMRANIKVEDIVAAHQNLLDMTPNQAILTFIEMLKSWPLFGSTLFEVSQSYTTSLPKLLFLAINQKGVSLLEMKTFEILDAHDFTEVVHSSPAIKSIMIVVGHMATGSKYMFNSNQAYEIAHLIKDYIDELQARCVIPRARPESLYQSNRVSSVYIDDHTFETLQTLV</sequence>
<feature type="domain" description="Myosin motor" evidence="15">
    <location>
        <begin position="19"/>
        <end position="642"/>
    </location>
</feature>
<feature type="domain" description="FERM" evidence="12">
    <location>
        <begin position="1847"/>
        <end position="2143"/>
    </location>
</feature>
<feature type="binding site" evidence="10">
    <location>
        <begin position="112"/>
        <end position="119"/>
    </location>
    <ligand>
        <name>ATP</name>
        <dbReference type="ChEBI" id="CHEBI:30616"/>
    </ligand>
</feature>
<dbReference type="InterPro" id="IPR000299">
    <property type="entry name" value="FERM_domain"/>
</dbReference>
<dbReference type="InterPro" id="IPR002404">
    <property type="entry name" value="IRS_PTB"/>
</dbReference>
<protein>
    <submittedName>
        <fullName evidence="16">Myosin-I heavy chain,Unconventional myosin-IXb,Myosin-2 heavy chain,Unconventional myosin-VIIa</fullName>
    </submittedName>
</protein>
<feature type="domain" description="FERM" evidence="12">
    <location>
        <begin position="1279"/>
        <end position="1601"/>
    </location>
</feature>
<keyword evidence="17" id="KW-1185">Reference proteome</keyword>
<dbReference type="CDD" id="cd14473">
    <property type="entry name" value="FERM_B-lobe"/>
    <property type="match status" value="2"/>
</dbReference>
<dbReference type="Pfam" id="PF00373">
    <property type="entry name" value="FERM_M"/>
    <property type="match status" value="2"/>
</dbReference>
<dbReference type="SUPFAM" id="SSF52540">
    <property type="entry name" value="P-loop containing nucleoside triphosphate hydrolases"/>
    <property type="match status" value="1"/>
</dbReference>
<keyword evidence="6 10" id="KW-0067">ATP-binding</keyword>
<dbReference type="SUPFAM" id="SSF47031">
    <property type="entry name" value="Second domain of FERM"/>
    <property type="match status" value="2"/>
</dbReference>
<feature type="compositionally biased region" description="Pro residues" evidence="11">
    <location>
        <begin position="1011"/>
        <end position="1025"/>
    </location>
</feature>
<dbReference type="InterPro" id="IPR036961">
    <property type="entry name" value="Kinesin_motor_dom_sf"/>
</dbReference>
<feature type="domain" description="Ras-associating" evidence="13">
    <location>
        <begin position="1850"/>
        <end position="1941"/>
    </location>
</feature>
<evidence type="ECO:0000256" key="2">
    <source>
        <dbReference type="ARBA" id="ARBA00008314"/>
    </source>
</evidence>
<dbReference type="PROSITE" id="PS51016">
    <property type="entry name" value="MYTH4"/>
    <property type="match status" value="2"/>
</dbReference>
<dbReference type="InterPro" id="IPR051724">
    <property type="entry name" value="Actin_motor_Myosin"/>
</dbReference>
<dbReference type="InterPro" id="IPR000857">
    <property type="entry name" value="MyTH4_dom"/>
</dbReference>
<dbReference type="CDD" id="cd14883">
    <property type="entry name" value="MYSc_Myo22"/>
    <property type="match status" value="1"/>
</dbReference>
<dbReference type="OrthoDB" id="312459at2759"/>
<dbReference type="PANTHER" id="PTHR46049">
    <property type="entry name" value="AGAP003327-PA"/>
    <property type="match status" value="1"/>
</dbReference>
<dbReference type="GO" id="GO:0003779">
    <property type="term" value="F:actin binding"/>
    <property type="evidence" value="ECO:0007669"/>
    <property type="project" value="UniProtKB-KW"/>
</dbReference>
<dbReference type="SMART" id="SM00015">
    <property type="entry name" value="IQ"/>
    <property type="match status" value="3"/>
</dbReference>
<evidence type="ECO:0000256" key="3">
    <source>
        <dbReference type="ARBA" id="ARBA00022468"/>
    </source>
</evidence>
<feature type="region of interest" description="Disordered" evidence="11">
    <location>
        <begin position="868"/>
        <end position="932"/>
    </location>
</feature>
<evidence type="ECO:0000256" key="9">
    <source>
        <dbReference type="ARBA" id="ARBA00023203"/>
    </source>
</evidence>
<feature type="region of interest" description="Actin-binding" evidence="10">
    <location>
        <begin position="582"/>
        <end position="604"/>
    </location>
</feature>
<dbReference type="SMART" id="SM00314">
    <property type="entry name" value="RA"/>
    <property type="match status" value="2"/>
</dbReference>
<dbReference type="SUPFAM" id="SSF50729">
    <property type="entry name" value="PH domain-like"/>
    <property type="match status" value="2"/>
</dbReference>
<evidence type="ECO:0000256" key="8">
    <source>
        <dbReference type="ARBA" id="ARBA00023175"/>
    </source>
</evidence>
<evidence type="ECO:0000256" key="1">
    <source>
        <dbReference type="ARBA" id="ARBA00004496"/>
    </source>
</evidence>
<organism evidence="16 17">
    <name type="scientific">Mytilus coruscus</name>
    <name type="common">Sea mussel</name>
    <dbReference type="NCBI Taxonomy" id="42192"/>
    <lineage>
        <taxon>Eukaryota</taxon>
        <taxon>Metazoa</taxon>
        <taxon>Spiralia</taxon>
        <taxon>Lophotrochozoa</taxon>
        <taxon>Mollusca</taxon>
        <taxon>Bivalvia</taxon>
        <taxon>Autobranchia</taxon>
        <taxon>Pteriomorphia</taxon>
        <taxon>Mytilida</taxon>
        <taxon>Mytiloidea</taxon>
        <taxon>Mytilidae</taxon>
        <taxon>Mytilinae</taxon>
        <taxon>Mytilus</taxon>
    </lineage>
</organism>
<dbReference type="InterPro" id="IPR027417">
    <property type="entry name" value="P-loop_NTPase"/>
</dbReference>
<dbReference type="Gene3D" id="1.20.58.530">
    <property type="match status" value="1"/>
</dbReference>
<dbReference type="GO" id="GO:0007165">
    <property type="term" value="P:signal transduction"/>
    <property type="evidence" value="ECO:0007669"/>
    <property type="project" value="InterPro"/>
</dbReference>
<dbReference type="SMART" id="SM00295">
    <property type="entry name" value="B41"/>
    <property type="match status" value="2"/>
</dbReference>
<evidence type="ECO:0000256" key="4">
    <source>
        <dbReference type="ARBA" id="ARBA00022490"/>
    </source>
</evidence>
<dbReference type="Proteomes" id="UP000507470">
    <property type="component" value="Unassembled WGS sequence"/>
</dbReference>
<evidence type="ECO:0000259" key="15">
    <source>
        <dbReference type="PROSITE" id="PS51456"/>
    </source>
</evidence>
<dbReference type="InterPro" id="IPR001609">
    <property type="entry name" value="Myosin_head_motor_dom-like"/>
</dbReference>
<dbReference type="CDD" id="cd17208">
    <property type="entry name" value="FERM_F1_DdMyo7_like"/>
    <property type="match status" value="1"/>
</dbReference>
<evidence type="ECO:0000313" key="17">
    <source>
        <dbReference type="Proteomes" id="UP000507470"/>
    </source>
</evidence>
<dbReference type="GO" id="GO:0005737">
    <property type="term" value="C:cytoplasm"/>
    <property type="evidence" value="ECO:0007669"/>
    <property type="project" value="UniProtKB-SubCell"/>
</dbReference>
<dbReference type="GO" id="GO:0016459">
    <property type="term" value="C:myosin complex"/>
    <property type="evidence" value="ECO:0007669"/>
    <property type="project" value="UniProtKB-KW"/>
</dbReference>
<dbReference type="PROSITE" id="PS51456">
    <property type="entry name" value="MYOSIN_MOTOR"/>
    <property type="match status" value="1"/>
</dbReference>
<dbReference type="InterPro" id="IPR035963">
    <property type="entry name" value="FERM_2"/>
</dbReference>
<dbReference type="Pfam" id="PF02174">
    <property type="entry name" value="IRS"/>
    <property type="match status" value="1"/>
</dbReference>
<comment type="similarity">
    <text evidence="2 10">Belongs to the TRAFAC class myosin-kinesin ATPase superfamily. Myosin family.</text>
</comment>
<dbReference type="PROSITE" id="PS50096">
    <property type="entry name" value="IQ"/>
    <property type="match status" value="2"/>
</dbReference>
<dbReference type="EMBL" id="CACVKT020005606">
    <property type="protein sequence ID" value="CAC5396195.1"/>
    <property type="molecule type" value="Genomic_DNA"/>
</dbReference>
<dbReference type="PRINTS" id="PR00193">
    <property type="entry name" value="MYOSINHEAVY"/>
</dbReference>
<dbReference type="GO" id="GO:0005524">
    <property type="term" value="F:ATP binding"/>
    <property type="evidence" value="ECO:0007669"/>
    <property type="project" value="UniProtKB-UniRule"/>
</dbReference>
<feature type="compositionally biased region" description="Pro residues" evidence="11">
    <location>
        <begin position="908"/>
        <end position="922"/>
    </location>
</feature>
<dbReference type="Gene3D" id="1.10.10.820">
    <property type="match status" value="1"/>
</dbReference>
<keyword evidence="9 10" id="KW-0009">Actin-binding</keyword>
<dbReference type="Gene3D" id="2.30.29.30">
    <property type="entry name" value="Pleckstrin-homology domain (PH domain)/Phosphotyrosine-binding domain (PTB)"/>
    <property type="match status" value="2"/>
</dbReference>
<feature type="domain" description="MyTH4" evidence="14">
    <location>
        <begin position="1127"/>
        <end position="1274"/>
    </location>
</feature>
<evidence type="ECO:0000256" key="11">
    <source>
        <dbReference type="SAM" id="MobiDB-lite"/>
    </source>
</evidence>
<accession>A0A6J8CJI2</accession>
<evidence type="ECO:0000256" key="6">
    <source>
        <dbReference type="ARBA" id="ARBA00022840"/>
    </source>
</evidence>
<dbReference type="SMART" id="SM00242">
    <property type="entry name" value="MYSc"/>
    <property type="match status" value="1"/>
</dbReference>
<evidence type="ECO:0000313" key="16">
    <source>
        <dbReference type="EMBL" id="CAC5396195.1"/>
    </source>
</evidence>
<dbReference type="Gene3D" id="3.10.20.90">
    <property type="entry name" value="Phosphatidylinositol 3-kinase Catalytic Subunit, Chain A, domain 1"/>
    <property type="match status" value="2"/>
</dbReference>
<evidence type="ECO:0000256" key="7">
    <source>
        <dbReference type="ARBA" id="ARBA00023123"/>
    </source>
</evidence>
<dbReference type="InterPro" id="IPR014352">
    <property type="entry name" value="FERM/acyl-CoA-bd_prot_sf"/>
</dbReference>
<dbReference type="InterPro" id="IPR000159">
    <property type="entry name" value="RA_dom"/>
</dbReference>
<dbReference type="InterPro" id="IPR019748">
    <property type="entry name" value="FERM_central"/>
</dbReference>
<evidence type="ECO:0000256" key="10">
    <source>
        <dbReference type="PROSITE-ProRule" id="PRU00782"/>
    </source>
</evidence>
<evidence type="ECO:0000256" key="5">
    <source>
        <dbReference type="ARBA" id="ARBA00022741"/>
    </source>
</evidence>
<dbReference type="Pfam" id="PF21989">
    <property type="entry name" value="RA_2"/>
    <property type="match status" value="2"/>
</dbReference>
<gene>
    <name evidence="16" type="ORF">MCOR_30790</name>
</gene>
<dbReference type="Pfam" id="PF00612">
    <property type="entry name" value="IQ"/>
    <property type="match status" value="2"/>
</dbReference>
<evidence type="ECO:0000259" key="13">
    <source>
        <dbReference type="PROSITE" id="PS50200"/>
    </source>
</evidence>
<dbReference type="Pfam" id="PF00063">
    <property type="entry name" value="Myosin_head"/>
    <property type="match status" value="1"/>
</dbReference>
<dbReference type="GO" id="GO:0003774">
    <property type="term" value="F:cytoskeletal motor activity"/>
    <property type="evidence" value="ECO:0007669"/>
    <property type="project" value="UniProtKB-UniRule"/>
</dbReference>
<dbReference type="InterPro" id="IPR029071">
    <property type="entry name" value="Ubiquitin-like_domsf"/>
</dbReference>
<dbReference type="FunFam" id="1.10.10.820:FF:000001">
    <property type="entry name" value="Myosin heavy chain"/>
    <property type="match status" value="1"/>
</dbReference>
<keyword evidence="8 10" id="KW-0505">Motor protein</keyword>
<dbReference type="Gene3D" id="1.25.40.530">
    <property type="entry name" value="MyTH4 domain"/>
    <property type="match status" value="2"/>
</dbReference>
<feature type="domain" description="Ras-associating" evidence="13">
    <location>
        <begin position="1277"/>
        <end position="1385"/>
    </location>
</feature>
<dbReference type="Gene3D" id="1.20.120.720">
    <property type="entry name" value="Myosin VI head, motor domain, U50 subdomain"/>
    <property type="match status" value="1"/>
</dbReference>
<evidence type="ECO:0000259" key="14">
    <source>
        <dbReference type="PROSITE" id="PS51016"/>
    </source>
</evidence>
<dbReference type="PROSITE" id="PS50200">
    <property type="entry name" value="RA"/>
    <property type="match status" value="2"/>
</dbReference>
<dbReference type="GO" id="GO:0005096">
    <property type="term" value="F:GTPase activator activity"/>
    <property type="evidence" value="ECO:0007669"/>
    <property type="project" value="UniProtKB-KW"/>
</dbReference>
<dbReference type="Gene3D" id="1.20.5.190">
    <property type="match status" value="1"/>
</dbReference>
<dbReference type="SUPFAM" id="SSF54236">
    <property type="entry name" value="Ubiquitin-like"/>
    <property type="match status" value="2"/>
</dbReference>
<keyword evidence="3" id="KW-0343">GTPase activation</keyword>
<evidence type="ECO:0000259" key="12">
    <source>
        <dbReference type="PROSITE" id="PS50057"/>
    </source>
</evidence>
<feature type="compositionally biased region" description="Pro residues" evidence="11">
    <location>
        <begin position="958"/>
        <end position="992"/>
    </location>
</feature>
<dbReference type="InterPro" id="IPR011993">
    <property type="entry name" value="PH-like_dom_sf"/>
</dbReference>
<keyword evidence="4" id="KW-0963">Cytoplasm</keyword>
<feature type="domain" description="MyTH4" evidence="14">
    <location>
        <begin position="1682"/>
        <end position="1842"/>
    </location>
</feature>
<feature type="region of interest" description="Disordered" evidence="11">
    <location>
        <begin position="951"/>
        <end position="1031"/>
    </location>
</feature>
<dbReference type="PROSITE" id="PS50057">
    <property type="entry name" value="FERM_3"/>
    <property type="match status" value="2"/>
</dbReference>
<feature type="region of interest" description="Disordered" evidence="11">
    <location>
        <begin position="747"/>
        <end position="776"/>
    </location>
</feature>
<dbReference type="PANTHER" id="PTHR46049:SF5">
    <property type="entry name" value="PLECKSTRIN HOMOLOGY DOMAIN-CONTAINING FAMILY H MEMBER 3"/>
    <property type="match status" value="1"/>
</dbReference>
<dbReference type="Pfam" id="PF00784">
    <property type="entry name" value="MyTH4"/>
    <property type="match status" value="2"/>
</dbReference>
<proteinExistence type="inferred from homology"/>
<reference evidence="16 17" key="1">
    <citation type="submission" date="2020-06" db="EMBL/GenBank/DDBJ databases">
        <authorList>
            <person name="Li R."/>
            <person name="Bekaert M."/>
        </authorList>
    </citation>
    <scope>NUCLEOTIDE SEQUENCE [LARGE SCALE GENOMIC DNA]</scope>
    <source>
        <strain evidence="17">wild</strain>
    </source>
</reference>